<name>A0A2H0USD0_9BACT</name>
<evidence type="ECO:0008006" key="3">
    <source>
        <dbReference type="Google" id="ProtNLM"/>
    </source>
</evidence>
<gene>
    <name evidence="1" type="ORF">COU07_00105</name>
</gene>
<evidence type="ECO:0000313" key="1">
    <source>
        <dbReference type="EMBL" id="PIR89291.1"/>
    </source>
</evidence>
<sequence>MSQLLKKKIFPILSILILVFLLGVFFSSTKSAKSFSEIIYNFDEDEVIEESFFENKSNSDYWWLRSGGELTIENGIGKTIQGDLQENSYWKERYSKTNPRDTDNGENPQNIFRILTRKSWTNTEQRVYFYISKINKSESIYRNESNGIHLFNRYIDSNNLYYTGIRVDGTAVIKKKQNGIYYTMAQNAVFKNNNPYSRDANPSLLPAHLWIGIRGEVNTNKDGTVSIKMYLDRNKTGNWVLVAEALDDGINYGGPVISKSGRGGIRTDFLDIFFDNYKFGIIQTNQTNQKVINN</sequence>
<dbReference type="EMBL" id="PFAZ01000001">
    <property type="protein sequence ID" value="PIR89291.1"/>
    <property type="molecule type" value="Genomic_DNA"/>
</dbReference>
<comment type="caution">
    <text evidence="1">The sequence shown here is derived from an EMBL/GenBank/DDBJ whole genome shotgun (WGS) entry which is preliminary data.</text>
</comment>
<accession>A0A2H0USD0</accession>
<dbReference type="Proteomes" id="UP000231157">
    <property type="component" value="Unassembled WGS sequence"/>
</dbReference>
<organism evidence="1 2">
    <name type="scientific">Candidatus Harrisonbacteria bacterium CG10_big_fil_rev_8_21_14_0_10_40_38</name>
    <dbReference type="NCBI Taxonomy" id="1974583"/>
    <lineage>
        <taxon>Bacteria</taxon>
        <taxon>Candidatus Harrisoniibacteriota</taxon>
    </lineage>
</organism>
<protein>
    <recommendedName>
        <fullName evidence="3">Beta-xylosidase C-terminal Concanavalin A-like domain-containing protein</fullName>
    </recommendedName>
</protein>
<dbReference type="AlphaFoldDB" id="A0A2H0USD0"/>
<reference evidence="2" key="1">
    <citation type="submission" date="2017-09" db="EMBL/GenBank/DDBJ databases">
        <title>Depth-based differentiation of microbial function through sediment-hosted aquifers and enrichment of novel symbionts in the deep terrestrial subsurface.</title>
        <authorList>
            <person name="Probst A.J."/>
            <person name="Ladd B."/>
            <person name="Jarett J.K."/>
            <person name="Geller-Mcgrath D.E."/>
            <person name="Sieber C.M.K."/>
            <person name="Emerson J.B."/>
            <person name="Anantharaman K."/>
            <person name="Thomas B.C."/>
            <person name="Malmstrom R."/>
            <person name="Stieglmeier M."/>
            <person name="Klingl A."/>
            <person name="Woyke T."/>
            <person name="Ryan C.M."/>
            <person name="Banfield J.F."/>
        </authorList>
    </citation>
    <scope>NUCLEOTIDE SEQUENCE [LARGE SCALE GENOMIC DNA]</scope>
</reference>
<proteinExistence type="predicted"/>
<evidence type="ECO:0000313" key="2">
    <source>
        <dbReference type="Proteomes" id="UP000231157"/>
    </source>
</evidence>